<reference evidence="5 6" key="1">
    <citation type="journal article" date="2024" name="Nat. Commun.">
        <title>Phylogenomics reveals the evolutionary origins of lichenization in chlorophyte algae.</title>
        <authorList>
            <person name="Puginier C."/>
            <person name="Libourel C."/>
            <person name="Otte J."/>
            <person name="Skaloud P."/>
            <person name="Haon M."/>
            <person name="Grisel S."/>
            <person name="Petersen M."/>
            <person name="Berrin J.G."/>
            <person name="Delaux P.M."/>
            <person name="Dal Grande F."/>
            <person name="Keller J."/>
        </authorList>
    </citation>
    <scope>NUCLEOTIDE SEQUENCE [LARGE SCALE GENOMIC DNA]</scope>
    <source>
        <strain evidence="5 6">SAG 2523</strain>
    </source>
</reference>
<dbReference type="GO" id="GO:0007018">
    <property type="term" value="P:microtubule-based movement"/>
    <property type="evidence" value="ECO:0007669"/>
    <property type="project" value="InterPro"/>
</dbReference>
<name>A0AAW1TFI1_9CHLO</name>
<comment type="caution">
    <text evidence="5">The sequence shown here is derived from an EMBL/GenBank/DDBJ whole genome shotgun (WGS) entry which is preliminary data.</text>
</comment>
<evidence type="ECO:0000256" key="2">
    <source>
        <dbReference type="ARBA" id="ARBA00023175"/>
    </source>
</evidence>
<keyword evidence="1" id="KW-0175">Coiled coil</keyword>
<dbReference type="PRINTS" id="PR00380">
    <property type="entry name" value="KINESINHEAVY"/>
</dbReference>
<dbReference type="Proteomes" id="UP001485043">
    <property type="component" value="Unassembled WGS sequence"/>
</dbReference>
<dbReference type="PROSITE" id="PS50067">
    <property type="entry name" value="KINESIN_MOTOR_2"/>
    <property type="match status" value="1"/>
</dbReference>
<dbReference type="SMART" id="SM00129">
    <property type="entry name" value="KISc"/>
    <property type="match status" value="1"/>
</dbReference>
<protein>
    <recommendedName>
        <fullName evidence="4">Kinesin motor domain-containing protein</fullName>
    </recommendedName>
</protein>
<evidence type="ECO:0000256" key="3">
    <source>
        <dbReference type="PROSITE-ProRule" id="PRU00283"/>
    </source>
</evidence>
<sequence length="304" mass="32939">MEQAPQSTTEQGLRVAVRVRPASAREAKQTCLLQLDKTSLKFLGPECFSNTFSFDAIFEQQDPQDRIFYDVESIVLSVLQGFNGTICAYGQTGSGKTHTLFGDIGSSSTRGIVPRAMAAVCTGMASNTEDCIFSVGMSVVEIYCEKIRDLLDTSNENLQVQQDRVRGVYLANAHEAAVWSEAQLINRSLSALGNVVNALTDGKATHVPYRDSKLTRVLQDSLGGTAKTALIICCSPCMSNASETLSSLRFGARAQGITNAVQSNACSIAGKDIANLLVAARKDCDDLRSQLILLEWRKFTTSLF</sequence>
<dbReference type="GO" id="GO:0008017">
    <property type="term" value="F:microtubule binding"/>
    <property type="evidence" value="ECO:0007669"/>
    <property type="project" value="InterPro"/>
</dbReference>
<accession>A0AAW1TFI1</accession>
<feature type="binding site" evidence="3">
    <location>
        <begin position="90"/>
        <end position="97"/>
    </location>
    <ligand>
        <name>ATP</name>
        <dbReference type="ChEBI" id="CHEBI:30616"/>
    </ligand>
</feature>
<gene>
    <name evidence="5" type="ORF">WJX84_012466</name>
</gene>
<dbReference type="GO" id="GO:0005524">
    <property type="term" value="F:ATP binding"/>
    <property type="evidence" value="ECO:0007669"/>
    <property type="project" value="UniProtKB-UniRule"/>
</dbReference>
<dbReference type="SUPFAM" id="SSF52540">
    <property type="entry name" value="P-loop containing nucleoside triphosphate hydrolases"/>
    <property type="match status" value="1"/>
</dbReference>
<evidence type="ECO:0000313" key="5">
    <source>
        <dbReference type="EMBL" id="KAK9868647.1"/>
    </source>
</evidence>
<dbReference type="InterPro" id="IPR036961">
    <property type="entry name" value="Kinesin_motor_dom_sf"/>
</dbReference>
<dbReference type="Pfam" id="PF00225">
    <property type="entry name" value="Kinesin"/>
    <property type="match status" value="1"/>
</dbReference>
<dbReference type="PANTHER" id="PTHR47968">
    <property type="entry name" value="CENTROMERE PROTEIN E"/>
    <property type="match status" value="1"/>
</dbReference>
<dbReference type="InterPro" id="IPR001752">
    <property type="entry name" value="Kinesin_motor_dom"/>
</dbReference>
<dbReference type="InterPro" id="IPR027417">
    <property type="entry name" value="P-loop_NTPase"/>
</dbReference>
<comment type="similarity">
    <text evidence="3">Belongs to the TRAFAC class myosin-kinesin ATPase superfamily. Kinesin family.</text>
</comment>
<keyword evidence="3" id="KW-0547">Nucleotide-binding</keyword>
<dbReference type="PANTHER" id="PTHR47968:SF75">
    <property type="entry name" value="CENTROMERE-ASSOCIATED PROTEIN E"/>
    <property type="match status" value="1"/>
</dbReference>
<evidence type="ECO:0000259" key="4">
    <source>
        <dbReference type="PROSITE" id="PS50067"/>
    </source>
</evidence>
<keyword evidence="6" id="KW-1185">Reference proteome</keyword>
<feature type="domain" description="Kinesin motor" evidence="4">
    <location>
        <begin position="12"/>
        <end position="257"/>
    </location>
</feature>
<dbReference type="AlphaFoldDB" id="A0AAW1TFI1"/>
<dbReference type="InterPro" id="IPR027640">
    <property type="entry name" value="Kinesin-like_fam"/>
</dbReference>
<proteinExistence type="inferred from homology"/>
<keyword evidence="2 3" id="KW-0505">Motor protein</keyword>
<evidence type="ECO:0000256" key="1">
    <source>
        <dbReference type="ARBA" id="ARBA00023054"/>
    </source>
</evidence>
<dbReference type="EMBL" id="JALJOV010000019">
    <property type="protein sequence ID" value="KAK9868647.1"/>
    <property type="molecule type" value="Genomic_DNA"/>
</dbReference>
<dbReference type="Gene3D" id="3.40.850.10">
    <property type="entry name" value="Kinesin motor domain"/>
    <property type="match status" value="2"/>
</dbReference>
<evidence type="ECO:0000313" key="6">
    <source>
        <dbReference type="Proteomes" id="UP001485043"/>
    </source>
</evidence>
<organism evidence="5 6">
    <name type="scientific">Apatococcus fuscideae</name>
    <dbReference type="NCBI Taxonomy" id="2026836"/>
    <lineage>
        <taxon>Eukaryota</taxon>
        <taxon>Viridiplantae</taxon>
        <taxon>Chlorophyta</taxon>
        <taxon>core chlorophytes</taxon>
        <taxon>Trebouxiophyceae</taxon>
        <taxon>Chlorellales</taxon>
        <taxon>Chlorellaceae</taxon>
        <taxon>Apatococcus</taxon>
    </lineage>
</organism>
<keyword evidence="3" id="KW-0067">ATP-binding</keyword>
<dbReference type="GO" id="GO:0003777">
    <property type="term" value="F:microtubule motor activity"/>
    <property type="evidence" value="ECO:0007669"/>
    <property type="project" value="InterPro"/>
</dbReference>